<evidence type="ECO:0000313" key="2">
    <source>
        <dbReference type="EMBL" id="PFH52698.1"/>
    </source>
</evidence>
<keyword evidence="3" id="KW-1185">Reference proteome</keyword>
<evidence type="ECO:0000313" key="3">
    <source>
        <dbReference type="Proteomes" id="UP000242287"/>
    </source>
</evidence>
<dbReference type="PANTHER" id="PTHR37852">
    <property type="entry name" value="YALI0B21208P"/>
    <property type="match status" value="1"/>
</dbReference>
<proteinExistence type="predicted"/>
<evidence type="ECO:0000256" key="1">
    <source>
        <dbReference type="SAM" id="Phobius"/>
    </source>
</evidence>
<dbReference type="EMBL" id="KZ301978">
    <property type="protein sequence ID" value="PFH52698.1"/>
    <property type="molecule type" value="Genomic_DNA"/>
</dbReference>
<keyword evidence="1" id="KW-1133">Transmembrane helix</keyword>
<name>A0A2A9NRF6_9AGAR</name>
<keyword evidence="1" id="KW-0472">Membrane</keyword>
<dbReference type="AlphaFoldDB" id="A0A2A9NRF6"/>
<sequence>MAPDNIQDDSTGSRTVYLNIPPRFYHVPGTAVIVGAAIGLVRGTRTASLRFLAENVHRPPTTVEGWYFYNKTKNYKVMLGGLKGGGTEGARLALVALGWVSIEEGLQRMGWDPVKEFGAAIGTAAMFSTIYRLPWRTTRQTMILGIFMGAVLKGLGTGRERLEVQAVSTKEVDGRAPLD</sequence>
<accession>A0A2A9NRF6</accession>
<reference evidence="2 3" key="1">
    <citation type="submission" date="2014-02" db="EMBL/GenBank/DDBJ databases">
        <title>Transposable element dynamics among asymbiotic and ectomycorrhizal Amanita fungi.</title>
        <authorList>
            <consortium name="DOE Joint Genome Institute"/>
            <person name="Hess J."/>
            <person name="Skrede I."/>
            <person name="Wolfe B."/>
            <person name="LaButti K."/>
            <person name="Ohm R.A."/>
            <person name="Grigoriev I.V."/>
            <person name="Pringle A."/>
        </authorList>
    </citation>
    <scope>NUCLEOTIDE SEQUENCE [LARGE SCALE GENOMIC DNA]</scope>
    <source>
        <strain evidence="2 3">SKay4041</strain>
    </source>
</reference>
<feature type="transmembrane region" description="Helical" evidence="1">
    <location>
        <begin position="24"/>
        <end position="41"/>
    </location>
</feature>
<organism evidence="2 3">
    <name type="scientific">Amanita thiersii Skay4041</name>
    <dbReference type="NCBI Taxonomy" id="703135"/>
    <lineage>
        <taxon>Eukaryota</taxon>
        <taxon>Fungi</taxon>
        <taxon>Dikarya</taxon>
        <taxon>Basidiomycota</taxon>
        <taxon>Agaricomycotina</taxon>
        <taxon>Agaricomycetes</taxon>
        <taxon>Agaricomycetidae</taxon>
        <taxon>Agaricales</taxon>
        <taxon>Pluteineae</taxon>
        <taxon>Amanitaceae</taxon>
        <taxon>Amanita</taxon>
    </lineage>
</organism>
<gene>
    <name evidence="2" type="ORF">AMATHDRAFT_139493</name>
</gene>
<protein>
    <submittedName>
        <fullName evidence="2">Uncharacterized protein</fullName>
    </submittedName>
</protein>
<dbReference type="OrthoDB" id="5584028at2759"/>
<dbReference type="Proteomes" id="UP000242287">
    <property type="component" value="Unassembled WGS sequence"/>
</dbReference>
<dbReference type="PANTHER" id="PTHR37852:SF1">
    <property type="entry name" value="HIG1 DOMAIN-CONTAINING PROTEIN"/>
    <property type="match status" value="1"/>
</dbReference>
<keyword evidence="1" id="KW-0812">Transmembrane</keyword>
<dbReference type="STRING" id="703135.A0A2A9NRF6"/>